<evidence type="ECO:0000313" key="2">
    <source>
        <dbReference type="EMBL" id="OPJ75562.1"/>
    </source>
</evidence>
<name>A0A1V4JTM9_PATFA</name>
<evidence type="ECO:0000256" key="1">
    <source>
        <dbReference type="SAM" id="MobiDB-lite"/>
    </source>
</evidence>
<proteinExistence type="predicted"/>
<dbReference type="AlphaFoldDB" id="A0A1V4JTM9"/>
<sequence>MLKGSSDHELLIEKMTNALKPKGRMGDTGAKFNPAKLKDKYLRETEKGAARLPGQLHALNEEKEEEEEKGGGIRGYPAPKPRCCRLPLPAVGTNPGPGKSILCSPSPAVNSSVCHPCARQSWGNKGQQQCSS</sequence>
<comment type="caution">
    <text evidence="2">The sequence shown here is derived from an EMBL/GenBank/DDBJ whole genome shotgun (WGS) entry which is preliminary data.</text>
</comment>
<gene>
    <name evidence="2" type="ORF">AV530_004065</name>
</gene>
<dbReference type="EMBL" id="LSYS01006220">
    <property type="protein sequence ID" value="OPJ75562.1"/>
    <property type="molecule type" value="Genomic_DNA"/>
</dbReference>
<dbReference type="Proteomes" id="UP000190648">
    <property type="component" value="Unassembled WGS sequence"/>
</dbReference>
<reference evidence="2 3" key="1">
    <citation type="submission" date="2016-02" db="EMBL/GenBank/DDBJ databases">
        <title>Band-tailed pigeon sequencing and assembly.</title>
        <authorList>
            <person name="Soares A.E."/>
            <person name="Novak B.J."/>
            <person name="Rice E.S."/>
            <person name="O'Connell B."/>
            <person name="Chang D."/>
            <person name="Weber S."/>
            <person name="Shapiro B."/>
        </authorList>
    </citation>
    <scope>NUCLEOTIDE SEQUENCE [LARGE SCALE GENOMIC DNA]</scope>
    <source>
        <strain evidence="2">BTP2013</strain>
        <tissue evidence="2">Blood</tissue>
    </source>
</reference>
<organism evidence="2 3">
    <name type="scientific">Patagioenas fasciata monilis</name>
    <dbReference type="NCBI Taxonomy" id="372326"/>
    <lineage>
        <taxon>Eukaryota</taxon>
        <taxon>Metazoa</taxon>
        <taxon>Chordata</taxon>
        <taxon>Craniata</taxon>
        <taxon>Vertebrata</taxon>
        <taxon>Euteleostomi</taxon>
        <taxon>Archelosauria</taxon>
        <taxon>Archosauria</taxon>
        <taxon>Dinosauria</taxon>
        <taxon>Saurischia</taxon>
        <taxon>Theropoda</taxon>
        <taxon>Coelurosauria</taxon>
        <taxon>Aves</taxon>
        <taxon>Neognathae</taxon>
        <taxon>Neoaves</taxon>
        <taxon>Columbimorphae</taxon>
        <taxon>Columbiformes</taxon>
        <taxon>Columbidae</taxon>
        <taxon>Patagioenas</taxon>
    </lineage>
</organism>
<keyword evidence="3" id="KW-1185">Reference proteome</keyword>
<evidence type="ECO:0000313" key="3">
    <source>
        <dbReference type="Proteomes" id="UP000190648"/>
    </source>
</evidence>
<protein>
    <submittedName>
        <fullName evidence="2">Uncharacterized protein</fullName>
    </submittedName>
</protein>
<feature type="region of interest" description="Disordered" evidence="1">
    <location>
        <begin position="48"/>
        <end position="76"/>
    </location>
</feature>
<accession>A0A1V4JTM9</accession>